<dbReference type="Pfam" id="PF00072">
    <property type="entry name" value="Response_reg"/>
    <property type="match status" value="1"/>
</dbReference>
<keyword evidence="14" id="KW-0472">Membrane</keyword>
<evidence type="ECO:0000259" key="15">
    <source>
        <dbReference type="PROSITE" id="PS01124"/>
    </source>
</evidence>
<dbReference type="GO" id="GO:0000155">
    <property type="term" value="F:phosphorelay sensor kinase activity"/>
    <property type="evidence" value="ECO:0007669"/>
    <property type="project" value="InterPro"/>
</dbReference>
<evidence type="ECO:0000256" key="10">
    <source>
        <dbReference type="ARBA" id="ARBA00023125"/>
    </source>
</evidence>
<evidence type="ECO:0000259" key="17">
    <source>
        <dbReference type="PROSITE" id="PS50110"/>
    </source>
</evidence>
<evidence type="ECO:0000313" key="18">
    <source>
        <dbReference type="EMBL" id="SHE96331.1"/>
    </source>
</evidence>
<dbReference type="InterPro" id="IPR036097">
    <property type="entry name" value="HisK_dim/P_sf"/>
</dbReference>
<dbReference type="SMART" id="SM00342">
    <property type="entry name" value="HTH_ARAC"/>
    <property type="match status" value="1"/>
</dbReference>
<accession>A0A1M4XS87</accession>
<dbReference type="Pfam" id="PF13407">
    <property type="entry name" value="Peripla_BP_4"/>
    <property type="match status" value="1"/>
</dbReference>
<dbReference type="CDD" id="cd00082">
    <property type="entry name" value="HisKA"/>
    <property type="match status" value="1"/>
</dbReference>
<keyword evidence="10" id="KW-0238">DNA-binding</keyword>
<dbReference type="SUPFAM" id="SSF55874">
    <property type="entry name" value="ATPase domain of HSP90 chaperone/DNA topoisomerase II/histidine kinase"/>
    <property type="match status" value="1"/>
</dbReference>
<dbReference type="PROSITE" id="PS50110">
    <property type="entry name" value="RESPONSE_REGULATORY"/>
    <property type="match status" value="1"/>
</dbReference>
<evidence type="ECO:0000256" key="1">
    <source>
        <dbReference type="ARBA" id="ARBA00000085"/>
    </source>
</evidence>
<evidence type="ECO:0000259" key="16">
    <source>
        <dbReference type="PROSITE" id="PS50109"/>
    </source>
</evidence>
<feature type="domain" description="Response regulatory" evidence="17">
    <location>
        <begin position="690"/>
        <end position="805"/>
    </location>
</feature>
<evidence type="ECO:0000256" key="11">
    <source>
        <dbReference type="ARBA" id="ARBA00023163"/>
    </source>
</evidence>
<keyword evidence="4" id="KW-0808">Transferase</keyword>
<evidence type="ECO:0000256" key="8">
    <source>
        <dbReference type="ARBA" id="ARBA00023012"/>
    </source>
</evidence>
<evidence type="ECO:0000256" key="2">
    <source>
        <dbReference type="ARBA" id="ARBA00012438"/>
    </source>
</evidence>
<sequence length="941" mass="107381">MEHLLQMLLLFLSLYLNYILENTMKYITLIILFILTFLSSSCKKDSSRYIIGVSQCSDDEWRHKMNDEILREAQFYSGVKVEIRTAKDNNQKQAKDIYYFINKKVDLLIVAPNEAAPMTPIVEEAYNKGIPVIVVDRKILSDKYTAFVGADNYEIGKTVGQYIAARLKGKGTIAELTGLSGSTPAIDRHQGFMSAISKYPSITLLCKEDAGWLQFQAKQKMNSILTRFPKIDIVFAHNDRMAAGAYLSAKKQKREKGTAFIGIDALPGKNLGVDLVLRNVLDATFIYPTGGDRVMQIAMKILEKKSYPRETILSTAVVDRTNARVMKLQTDHIAENEKKIGLLNTRIDNYLTSYATQKIILYGSFIVLLLFAGMFLILWKSLHTKNRLNKELSKRNDEITNQKEQLELQRDQLIELSKQLEEATNAKLVFFTNISHDFRTPLTLVADPIDQLLGDKSLTNNQQQSLQLVKKNVNILLRLVNQILDFRKFENGKLELVLNKINLAVSFEEWNSAFRAVVRKKHIKFIYDVLPNTDFHAVVDVEKLERIYFNLLSNAFKFTPENGVIHVNLLTIELEEKKYIRFTIANSGTAISPEHIRNIFERFYKTDLHHEGSGIGLALVKAFVDMHKGNIQVESDKQRGTIFTVDLPFEQALFCEATSVTTISSETQQELFELPDEFSIDEIHSENCETVLVIDDNPDIRSYIRQLLQQEYEVIEAKDGTEGIRKAMKYIPDVIISDIMMPGMDGIECCRRLKGELQTCHIPIILLTACSLDEQRIEGFENGADSYISKPFNSLVLTTRVRNLIDGHKRMKKFFGDNNILEKEPICDIDKVFIEKFKKLIEEGISNSELNVEDLGKDMGLSRVQLYRKIKALTNYAPNELLRITRLKKASALMSSSDMTIAEICYEVGFTSPSYFSKCYKEYFGESPTEYLKKIGISQPN</sequence>
<gene>
    <name evidence="18" type="ORF">SAMN05444405_104114</name>
</gene>
<keyword evidence="7" id="KW-0067">ATP-binding</keyword>
<dbReference type="SUPFAM" id="SSF52172">
    <property type="entry name" value="CheY-like"/>
    <property type="match status" value="1"/>
</dbReference>
<dbReference type="InterPro" id="IPR004358">
    <property type="entry name" value="Sig_transdc_His_kin-like_C"/>
</dbReference>
<evidence type="ECO:0000256" key="7">
    <source>
        <dbReference type="ARBA" id="ARBA00022840"/>
    </source>
</evidence>
<keyword evidence="14" id="KW-0812">Transmembrane</keyword>
<dbReference type="InterPro" id="IPR025997">
    <property type="entry name" value="SBP_2_dom"/>
</dbReference>
<dbReference type="SMART" id="SM00448">
    <property type="entry name" value="REC"/>
    <property type="match status" value="1"/>
</dbReference>
<feature type="modified residue" description="4-aspartylphosphate" evidence="12">
    <location>
        <position position="738"/>
    </location>
</feature>
<dbReference type="EC" id="2.7.13.3" evidence="2"/>
<evidence type="ECO:0000256" key="14">
    <source>
        <dbReference type="SAM" id="Phobius"/>
    </source>
</evidence>
<dbReference type="Proteomes" id="UP000184509">
    <property type="component" value="Unassembled WGS sequence"/>
</dbReference>
<evidence type="ECO:0000256" key="9">
    <source>
        <dbReference type="ARBA" id="ARBA00023015"/>
    </source>
</evidence>
<dbReference type="PRINTS" id="PR00344">
    <property type="entry name" value="BCTRLSENSOR"/>
</dbReference>
<keyword evidence="3 12" id="KW-0597">Phosphoprotein</keyword>
<dbReference type="SUPFAM" id="SSF47384">
    <property type="entry name" value="Homodimeric domain of signal transducing histidine kinase"/>
    <property type="match status" value="1"/>
</dbReference>
<dbReference type="InterPro" id="IPR003594">
    <property type="entry name" value="HATPase_dom"/>
</dbReference>
<dbReference type="PANTHER" id="PTHR43547:SF2">
    <property type="entry name" value="HYBRID SIGNAL TRANSDUCTION HISTIDINE KINASE C"/>
    <property type="match status" value="1"/>
</dbReference>
<evidence type="ECO:0000256" key="4">
    <source>
        <dbReference type="ARBA" id="ARBA00022679"/>
    </source>
</evidence>
<dbReference type="Gene3D" id="1.10.10.60">
    <property type="entry name" value="Homeodomain-like"/>
    <property type="match status" value="1"/>
</dbReference>
<dbReference type="FunFam" id="3.40.50.2300:FF:000138">
    <property type="entry name" value="Two-component system sensor histidine kinase/response regulator"/>
    <property type="match status" value="1"/>
</dbReference>
<keyword evidence="9" id="KW-0805">Transcription regulation</keyword>
<dbReference type="FunFam" id="1.10.10.60:FF:000284">
    <property type="entry name" value="Two-component system sensor histidine kinase/response regulator"/>
    <property type="match status" value="1"/>
</dbReference>
<dbReference type="CDD" id="cd06308">
    <property type="entry name" value="PBP1_sensor_kinase-like"/>
    <property type="match status" value="1"/>
</dbReference>
<dbReference type="STRING" id="1297750.SAMN05444405_104114"/>
<dbReference type="InterPro" id="IPR028082">
    <property type="entry name" value="Peripla_BP_I"/>
</dbReference>
<dbReference type="PANTHER" id="PTHR43547">
    <property type="entry name" value="TWO-COMPONENT HISTIDINE KINASE"/>
    <property type="match status" value="1"/>
</dbReference>
<dbReference type="SMART" id="SM00387">
    <property type="entry name" value="HATPase_c"/>
    <property type="match status" value="1"/>
</dbReference>
<dbReference type="GO" id="GO:0003700">
    <property type="term" value="F:DNA-binding transcription factor activity"/>
    <property type="evidence" value="ECO:0007669"/>
    <property type="project" value="InterPro"/>
</dbReference>
<keyword evidence="19" id="KW-1185">Reference proteome</keyword>
<dbReference type="PROSITE" id="PS01124">
    <property type="entry name" value="HTH_ARAC_FAMILY_2"/>
    <property type="match status" value="1"/>
</dbReference>
<dbReference type="Pfam" id="PF12833">
    <property type="entry name" value="HTH_18"/>
    <property type="match status" value="1"/>
</dbReference>
<name>A0A1M4XS87_9BACE</name>
<dbReference type="SUPFAM" id="SSF46689">
    <property type="entry name" value="Homeodomain-like"/>
    <property type="match status" value="1"/>
</dbReference>
<dbReference type="InterPro" id="IPR009057">
    <property type="entry name" value="Homeodomain-like_sf"/>
</dbReference>
<dbReference type="Pfam" id="PF00512">
    <property type="entry name" value="HisKA"/>
    <property type="match status" value="1"/>
</dbReference>
<dbReference type="AlphaFoldDB" id="A0A1M4XS87"/>
<dbReference type="Gene3D" id="3.30.565.10">
    <property type="entry name" value="Histidine kinase-like ATPase, C-terminal domain"/>
    <property type="match status" value="1"/>
</dbReference>
<dbReference type="InterPro" id="IPR001789">
    <property type="entry name" value="Sig_transdc_resp-reg_receiver"/>
</dbReference>
<dbReference type="InterPro" id="IPR005467">
    <property type="entry name" value="His_kinase_dom"/>
</dbReference>
<dbReference type="FunFam" id="1.10.287.130:FF:000045">
    <property type="entry name" value="Two-component system sensor histidine kinase/response regulator"/>
    <property type="match status" value="1"/>
</dbReference>
<evidence type="ECO:0000256" key="5">
    <source>
        <dbReference type="ARBA" id="ARBA00022741"/>
    </source>
</evidence>
<keyword evidence="8" id="KW-0902">Two-component regulatory system</keyword>
<dbReference type="GO" id="GO:0043565">
    <property type="term" value="F:sequence-specific DNA binding"/>
    <property type="evidence" value="ECO:0007669"/>
    <property type="project" value="InterPro"/>
</dbReference>
<keyword evidence="11" id="KW-0804">Transcription</keyword>
<evidence type="ECO:0000256" key="13">
    <source>
        <dbReference type="SAM" id="Coils"/>
    </source>
</evidence>
<keyword evidence="6" id="KW-0418">Kinase</keyword>
<keyword evidence="14" id="KW-1133">Transmembrane helix</keyword>
<feature type="coiled-coil region" evidence="13">
    <location>
        <begin position="382"/>
        <end position="426"/>
    </location>
</feature>
<evidence type="ECO:0000256" key="12">
    <source>
        <dbReference type="PROSITE-ProRule" id="PRU00169"/>
    </source>
</evidence>
<dbReference type="SUPFAM" id="SSF53822">
    <property type="entry name" value="Periplasmic binding protein-like I"/>
    <property type="match status" value="1"/>
</dbReference>
<dbReference type="SMART" id="SM00388">
    <property type="entry name" value="HisKA"/>
    <property type="match status" value="1"/>
</dbReference>
<dbReference type="Gene3D" id="1.10.287.130">
    <property type="match status" value="1"/>
</dbReference>
<evidence type="ECO:0000313" key="19">
    <source>
        <dbReference type="Proteomes" id="UP000184509"/>
    </source>
</evidence>
<dbReference type="Gene3D" id="3.40.50.2300">
    <property type="match status" value="3"/>
</dbReference>
<dbReference type="InterPro" id="IPR036890">
    <property type="entry name" value="HATPase_C_sf"/>
</dbReference>
<feature type="transmembrane region" description="Helical" evidence="14">
    <location>
        <begin position="26"/>
        <end position="42"/>
    </location>
</feature>
<dbReference type="InterPro" id="IPR003661">
    <property type="entry name" value="HisK_dim/P_dom"/>
</dbReference>
<feature type="transmembrane region" description="Helical" evidence="14">
    <location>
        <begin position="359"/>
        <end position="379"/>
    </location>
</feature>
<dbReference type="GO" id="GO:0005524">
    <property type="term" value="F:ATP binding"/>
    <property type="evidence" value="ECO:0007669"/>
    <property type="project" value="UniProtKB-KW"/>
</dbReference>
<evidence type="ECO:0000256" key="3">
    <source>
        <dbReference type="ARBA" id="ARBA00022553"/>
    </source>
</evidence>
<reference evidence="18 19" key="1">
    <citation type="submission" date="2016-11" db="EMBL/GenBank/DDBJ databases">
        <authorList>
            <person name="Jaros S."/>
            <person name="Januszkiewicz K."/>
            <person name="Wedrychowicz H."/>
        </authorList>
    </citation>
    <scope>NUCLEOTIDE SEQUENCE [LARGE SCALE GENOMIC DNA]</scope>
    <source>
        <strain evidence="18 19">DSM 26991</strain>
    </source>
</reference>
<proteinExistence type="predicted"/>
<feature type="domain" description="Histidine kinase" evidence="16">
    <location>
        <begin position="433"/>
        <end position="651"/>
    </location>
</feature>
<feature type="domain" description="HTH araC/xylS-type" evidence="15">
    <location>
        <begin position="835"/>
        <end position="934"/>
    </location>
</feature>
<dbReference type="PROSITE" id="PS50109">
    <property type="entry name" value="HIS_KIN"/>
    <property type="match status" value="1"/>
</dbReference>
<evidence type="ECO:0000256" key="6">
    <source>
        <dbReference type="ARBA" id="ARBA00022777"/>
    </source>
</evidence>
<dbReference type="CDD" id="cd00075">
    <property type="entry name" value="HATPase"/>
    <property type="match status" value="1"/>
</dbReference>
<comment type="catalytic activity">
    <reaction evidence="1">
        <text>ATP + protein L-histidine = ADP + protein N-phospho-L-histidine.</text>
        <dbReference type="EC" id="2.7.13.3"/>
    </reaction>
</comment>
<dbReference type="FunFam" id="3.30.565.10:FF:000037">
    <property type="entry name" value="Hybrid sensor histidine kinase/response regulator"/>
    <property type="match status" value="1"/>
</dbReference>
<dbReference type="Gene3D" id="6.10.250.850">
    <property type="match status" value="1"/>
</dbReference>
<organism evidence="18 19">
    <name type="scientific">Bacteroides luti</name>
    <dbReference type="NCBI Taxonomy" id="1297750"/>
    <lineage>
        <taxon>Bacteria</taxon>
        <taxon>Pseudomonadati</taxon>
        <taxon>Bacteroidota</taxon>
        <taxon>Bacteroidia</taxon>
        <taxon>Bacteroidales</taxon>
        <taxon>Bacteroidaceae</taxon>
        <taxon>Bacteroides</taxon>
    </lineage>
</organism>
<dbReference type="PROSITE" id="PS00041">
    <property type="entry name" value="HTH_ARAC_FAMILY_1"/>
    <property type="match status" value="1"/>
</dbReference>
<dbReference type="InterPro" id="IPR011006">
    <property type="entry name" value="CheY-like_superfamily"/>
</dbReference>
<dbReference type="InterPro" id="IPR018060">
    <property type="entry name" value="HTH_AraC"/>
</dbReference>
<dbReference type="InterPro" id="IPR018062">
    <property type="entry name" value="HTH_AraC-typ_CS"/>
</dbReference>
<dbReference type="Pfam" id="PF02518">
    <property type="entry name" value="HATPase_c"/>
    <property type="match status" value="1"/>
</dbReference>
<keyword evidence="5" id="KW-0547">Nucleotide-binding</keyword>
<keyword evidence="13" id="KW-0175">Coiled coil</keyword>
<dbReference type="EMBL" id="FQTV01000004">
    <property type="protein sequence ID" value="SHE96331.1"/>
    <property type="molecule type" value="Genomic_DNA"/>
</dbReference>
<protein>
    <recommendedName>
        <fullName evidence="2">histidine kinase</fullName>
        <ecNumber evidence="2">2.7.13.3</ecNumber>
    </recommendedName>
</protein>